<reference evidence="7 8" key="1">
    <citation type="submission" date="2024-05" db="EMBL/GenBank/DDBJ databases">
        <title>Roseateles sp. DJS-2-20 16S ribosomal RNA gene Genome sequencing and assembly.</title>
        <authorList>
            <person name="Woo H."/>
        </authorList>
    </citation>
    <scope>NUCLEOTIDE SEQUENCE [LARGE SCALE GENOMIC DNA]</scope>
    <source>
        <strain evidence="7 8">DJS-2-20</strain>
    </source>
</reference>
<evidence type="ECO:0000256" key="1">
    <source>
        <dbReference type="ARBA" id="ARBA00004196"/>
    </source>
</evidence>
<dbReference type="Pfam" id="PF00496">
    <property type="entry name" value="SBP_bac_5"/>
    <property type="match status" value="1"/>
</dbReference>
<evidence type="ECO:0000259" key="6">
    <source>
        <dbReference type="Pfam" id="PF00496"/>
    </source>
</evidence>
<evidence type="ECO:0000256" key="4">
    <source>
        <dbReference type="ARBA" id="ARBA00022729"/>
    </source>
</evidence>
<keyword evidence="4 5" id="KW-0732">Signal</keyword>
<keyword evidence="8" id="KW-1185">Reference proteome</keyword>
<dbReference type="InterPro" id="IPR000914">
    <property type="entry name" value="SBP_5_dom"/>
</dbReference>
<gene>
    <name evidence="7" type="ORF">ABDJ85_05690</name>
</gene>
<dbReference type="Gene3D" id="3.10.105.10">
    <property type="entry name" value="Dipeptide-binding Protein, Domain 3"/>
    <property type="match status" value="1"/>
</dbReference>
<dbReference type="Proteomes" id="UP001495147">
    <property type="component" value="Unassembled WGS sequence"/>
</dbReference>
<accession>A0ABV0FYF6</accession>
<comment type="caution">
    <text evidence="7">The sequence shown here is derived from an EMBL/GenBank/DDBJ whole genome shotgun (WGS) entry which is preliminary data.</text>
</comment>
<dbReference type="InterPro" id="IPR030678">
    <property type="entry name" value="Peptide/Ni-bd"/>
</dbReference>
<dbReference type="PANTHER" id="PTHR30290">
    <property type="entry name" value="PERIPLASMIC BINDING COMPONENT OF ABC TRANSPORTER"/>
    <property type="match status" value="1"/>
</dbReference>
<keyword evidence="3" id="KW-0813">Transport</keyword>
<feature type="chain" id="PRO_5047457544" evidence="5">
    <location>
        <begin position="23"/>
        <end position="606"/>
    </location>
</feature>
<dbReference type="SUPFAM" id="SSF53850">
    <property type="entry name" value="Periplasmic binding protein-like II"/>
    <property type="match status" value="1"/>
</dbReference>
<sequence length="606" mass="68411">MKRFLRLALAGLAALGLATAQAGETKTEAKTFRYAYRVAETGFDPIAVSDLYSRGVTAHIFEAPYTYDHLARPVKIVPLVADGMPTVSSDYKQFSVRIKPGIYFADDPAFKGQRRELTAADFVYSIKRFADPANKAQAWTQIEELGLVGLNELHRRVIERKQPFPYDEPVAGLYASDRYTVQVQTKQPRPRLIESLFTGNDLLGAVAREVVETYGDQISAHPVGTGPFKLVEWRRSSQMVFERNPGYRERHYDAQPPADDAQGQAWLAKFKGRRIPMVDRVVIDVVVEDQPRWLAFLNNEHDFIERVPEAFITQAAPGRKLAPNLAKRGMRAEFSVAPDMTLTIYNMEDPVVGGYTPDKVALRRALSLAYDVRKEIRISRRGTAVPAQALVVPHSLAFDASLKTENSEYNPAKARALLDLYGYVDKDGDGWRDLPDGSPLVINRKTEADALSRSVDEIWDQALRAIGIKLVLKVAPWPDNLKAVQSGNFQTWKVGSFADSPDSQGNLQRVYGPAKGTANLARIQMDEIDRLFERTSPMPDGPERNALLQQAWRLVVAYAPYKVHVHRLLTDIEQPWMTGYRRPVFWLDFWQYIDIDPARQPHSSQR</sequence>
<dbReference type="RefSeq" id="WP_347703769.1">
    <property type="nucleotide sequence ID" value="NZ_JBDPZD010000001.1"/>
</dbReference>
<evidence type="ECO:0000256" key="2">
    <source>
        <dbReference type="ARBA" id="ARBA00005695"/>
    </source>
</evidence>
<comment type="similarity">
    <text evidence="2">Belongs to the bacterial solute-binding protein 5 family.</text>
</comment>
<dbReference type="PIRSF" id="PIRSF002741">
    <property type="entry name" value="MppA"/>
    <property type="match status" value="1"/>
</dbReference>
<evidence type="ECO:0000313" key="7">
    <source>
        <dbReference type="EMBL" id="MEO3690955.1"/>
    </source>
</evidence>
<dbReference type="PANTHER" id="PTHR30290:SF10">
    <property type="entry name" value="PERIPLASMIC OLIGOPEPTIDE-BINDING PROTEIN-RELATED"/>
    <property type="match status" value="1"/>
</dbReference>
<feature type="signal peptide" evidence="5">
    <location>
        <begin position="1"/>
        <end position="22"/>
    </location>
</feature>
<evidence type="ECO:0000256" key="3">
    <source>
        <dbReference type="ARBA" id="ARBA00022448"/>
    </source>
</evidence>
<organism evidence="7 8">
    <name type="scientific">Roseateles paludis</name>
    <dbReference type="NCBI Taxonomy" id="3145238"/>
    <lineage>
        <taxon>Bacteria</taxon>
        <taxon>Pseudomonadati</taxon>
        <taxon>Pseudomonadota</taxon>
        <taxon>Betaproteobacteria</taxon>
        <taxon>Burkholderiales</taxon>
        <taxon>Sphaerotilaceae</taxon>
        <taxon>Roseateles</taxon>
    </lineage>
</organism>
<dbReference type="EMBL" id="JBDPZD010000001">
    <property type="protein sequence ID" value="MEO3690955.1"/>
    <property type="molecule type" value="Genomic_DNA"/>
</dbReference>
<dbReference type="InterPro" id="IPR039424">
    <property type="entry name" value="SBP_5"/>
</dbReference>
<feature type="domain" description="Solute-binding protein family 5" evidence="6">
    <location>
        <begin position="75"/>
        <end position="515"/>
    </location>
</feature>
<proteinExistence type="inferred from homology"/>
<evidence type="ECO:0000313" key="8">
    <source>
        <dbReference type="Proteomes" id="UP001495147"/>
    </source>
</evidence>
<dbReference type="Gene3D" id="3.40.190.10">
    <property type="entry name" value="Periplasmic binding protein-like II"/>
    <property type="match status" value="1"/>
</dbReference>
<comment type="subcellular location">
    <subcellularLocation>
        <location evidence="1">Cell envelope</location>
    </subcellularLocation>
</comment>
<name>A0ABV0FYF6_9BURK</name>
<protein>
    <submittedName>
        <fullName evidence="7">ABC transporter substrate-binding protein</fullName>
    </submittedName>
</protein>
<evidence type="ECO:0000256" key="5">
    <source>
        <dbReference type="SAM" id="SignalP"/>
    </source>
</evidence>